<dbReference type="InterPro" id="IPR051448">
    <property type="entry name" value="CdaR-like_regulators"/>
</dbReference>
<proteinExistence type="predicted"/>
<name>A0A6L7F212_9ACTN</name>
<dbReference type="RefSeq" id="WP_160878589.1">
    <property type="nucleotide sequence ID" value="NZ_WUEK01000008.1"/>
</dbReference>
<protein>
    <submittedName>
        <fullName evidence="4">Uncharacterized protein</fullName>
    </submittedName>
</protein>
<organism evidence="4 5">
    <name type="scientific">Nocardioides flavescens</name>
    <dbReference type="NCBI Taxonomy" id="2691959"/>
    <lineage>
        <taxon>Bacteria</taxon>
        <taxon>Bacillati</taxon>
        <taxon>Actinomycetota</taxon>
        <taxon>Actinomycetes</taxon>
        <taxon>Propionibacteriales</taxon>
        <taxon>Nocardioidaceae</taxon>
        <taxon>Nocardioides</taxon>
    </lineage>
</organism>
<evidence type="ECO:0000313" key="5">
    <source>
        <dbReference type="Proteomes" id="UP000473325"/>
    </source>
</evidence>
<evidence type="ECO:0000259" key="3">
    <source>
        <dbReference type="Pfam" id="PF14361"/>
    </source>
</evidence>
<dbReference type="EMBL" id="WUEK01000008">
    <property type="protein sequence ID" value="MXG90662.1"/>
    <property type="molecule type" value="Genomic_DNA"/>
</dbReference>
<feature type="domain" description="PucR C-terminal helix-turn-helix" evidence="2">
    <location>
        <begin position="363"/>
        <end position="419"/>
    </location>
</feature>
<keyword evidence="5" id="KW-1185">Reference proteome</keyword>
<evidence type="ECO:0000259" key="2">
    <source>
        <dbReference type="Pfam" id="PF13556"/>
    </source>
</evidence>
<evidence type="ECO:0000256" key="1">
    <source>
        <dbReference type="SAM" id="MobiDB-lite"/>
    </source>
</evidence>
<gene>
    <name evidence="4" type="ORF">GRQ65_14015</name>
</gene>
<dbReference type="AlphaFoldDB" id="A0A6L7F212"/>
<dbReference type="InterPro" id="IPR025736">
    <property type="entry name" value="PucR_C-HTH_dom"/>
</dbReference>
<feature type="domain" description="RsbT co-antagonist protein RsbRD N-terminal" evidence="3">
    <location>
        <begin position="38"/>
        <end position="175"/>
    </location>
</feature>
<evidence type="ECO:0000313" key="4">
    <source>
        <dbReference type="EMBL" id="MXG90662.1"/>
    </source>
</evidence>
<feature type="compositionally biased region" description="Pro residues" evidence="1">
    <location>
        <begin position="1"/>
        <end position="10"/>
    </location>
</feature>
<comment type="caution">
    <text evidence="4">The sequence shown here is derived from an EMBL/GenBank/DDBJ whole genome shotgun (WGS) entry which is preliminary data.</text>
</comment>
<feature type="region of interest" description="Disordered" evidence="1">
    <location>
        <begin position="1"/>
        <end position="23"/>
    </location>
</feature>
<dbReference type="InterPro" id="IPR042070">
    <property type="entry name" value="PucR_C-HTH_sf"/>
</dbReference>
<dbReference type="Gene3D" id="1.10.10.2840">
    <property type="entry name" value="PucR C-terminal helix-turn-helix domain"/>
    <property type="match status" value="1"/>
</dbReference>
<dbReference type="PANTHER" id="PTHR33744">
    <property type="entry name" value="CARBOHYDRATE DIACID REGULATOR"/>
    <property type="match status" value="1"/>
</dbReference>
<accession>A0A6L7F212</accession>
<dbReference type="InterPro" id="IPR025751">
    <property type="entry name" value="RsbRD_N_dom"/>
</dbReference>
<sequence>MPVRPTPPTEPVGSGSQPGQPVLGGMEARTLLRRMRHELMDAILEEITAEVAFYAGLPEDVIRDEIRPVAQSNLQIFQDALDGRPLTAQARQQLTDSAYRRAEEGFPMEVALKGYLVGARAAFELVSARASSDEIDALRLLTRRLIDHLADVQSVLCAAYLDELRSTSGSEQALRAGLVRALLDDDAVAVEGGALAVGVELAAEYAVVTFEVETGGGRSWSDDLEDRAVPVMARRFLRTVRGVLLDAEPEPLLRLAPSGGVVLLPQRPGSDWTGPRTRALVDRIQDATGAALRAAVATGPRGDLGAAAHLTRELVDLSTALGLPAGTYCLDQLLLEYQLSRPGPGADALRRRMLPLTEHPVMWRTLHAYVGTEHSRPRTAARLSVHPNTVDYRLSRVRDLVGLDATVPSELATLRAGLAVLGAPDPAAS</sequence>
<dbReference type="Proteomes" id="UP000473325">
    <property type="component" value="Unassembled WGS sequence"/>
</dbReference>
<reference evidence="4 5" key="1">
    <citation type="submission" date="2019-12" db="EMBL/GenBank/DDBJ databases">
        <authorList>
            <person name="Kun Z."/>
        </authorList>
    </citation>
    <scope>NUCLEOTIDE SEQUENCE [LARGE SCALE GENOMIC DNA]</scope>
    <source>
        <strain evidence="4 5">YIM 123512</strain>
    </source>
</reference>
<dbReference type="Pfam" id="PF13556">
    <property type="entry name" value="HTH_30"/>
    <property type="match status" value="1"/>
</dbReference>
<dbReference type="Pfam" id="PF14361">
    <property type="entry name" value="RsbRD_N"/>
    <property type="match status" value="1"/>
</dbReference>